<keyword evidence="4" id="KW-0548">Nucleotidyltransferase</keyword>
<evidence type="ECO:0000256" key="4">
    <source>
        <dbReference type="ARBA" id="ARBA00022695"/>
    </source>
</evidence>
<dbReference type="InterPro" id="IPR043519">
    <property type="entry name" value="NT_sf"/>
</dbReference>
<dbReference type="EMBL" id="MHOO01000006">
    <property type="protein sequence ID" value="OGZ64408.1"/>
    <property type="molecule type" value="Genomic_DNA"/>
</dbReference>
<dbReference type="PANTHER" id="PTHR33571">
    <property type="entry name" value="SSL8005 PROTEIN"/>
    <property type="match status" value="1"/>
</dbReference>
<dbReference type="CDD" id="cd05403">
    <property type="entry name" value="NT_KNTase_like"/>
    <property type="match status" value="1"/>
</dbReference>
<comment type="cofactor">
    <cofactor evidence="1">
        <name>Mg(2+)</name>
        <dbReference type="ChEBI" id="CHEBI:18420"/>
    </cofactor>
</comment>
<accession>A0A1G2HR83</accession>
<gene>
    <name evidence="11" type="ORF">A2730_03990</name>
</gene>
<keyword evidence="7" id="KW-0067">ATP-binding</keyword>
<dbReference type="PANTHER" id="PTHR33571:SF14">
    <property type="entry name" value="PROTEIN ADENYLYLTRANSFERASE MJ0435-RELATED"/>
    <property type="match status" value="1"/>
</dbReference>
<proteinExistence type="inferred from homology"/>
<name>A0A1G2HR83_9BACT</name>
<dbReference type="InterPro" id="IPR002934">
    <property type="entry name" value="Polymerase_NTP_transf_dom"/>
</dbReference>
<dbReference type="Gene3D" id="3.30.460.10">
    <property type="entry name" value="Beta Polymerase, domain 2"/>
    <property type="match status" value="1"/>
</dbReference>
<comment type="caution">
    <text evidence="11">The sequence shown here is derived from an EMBL/GenBank/DDBJ whole genome shotgun (WGS) entry which is preliminary data.</text>
</comment>
<sequence>MSEIQKIKMRIVPVLKKNKVKKAGIFGSYATGKQNKKSDIDIIIELPRGMGFGFVGLERQLAEALGKKVDLVTYKGLSPYLKKRILGEEVRIL</sequence>
<evidence type="ECO:0000313" key="11">
    <source>
        <dbReference type="EMBL" id="OGZ64408.1"/>
    </source>
</evidence>
<evidence type="ECO:0000256" key="1">
    <source>
        <dbReference type="ARBA" id="ARBA00001946"/>
    </source>
</evidence>
<evidence type="ECO:0000256" key="5">
    <source>
        <dbReference type="ARBA" id="ARBA00022723"/>
    </source>
</evidence>
<keyword evidence="8" id="KW-0460">Magnesium</keyword>
<comment type="similarity">
    <text evidence="9">Belongs to the MntA antitoxin family.</text>
</comment>
<evidence type="ECO:0000256" key="6">
    <source>
        <dbReference type="ARBA" id="ARBA00022741"/>
    </source>
</evidence>
<evidence type="ECO:0000256" key="3">
    <source>
        <dbReference type="ARBA" id="ARBA00022679"/>
    </source>
</evidence>
<dbReference type="SUPFAM" id="SSF81301">
    <property type="entry name" value="Nucleotidyltransferase"/>
    <property type="match status" value="1"/>
</dbReference>
<dbReference type="Pfam" id="PF01909">
    <property type="entry name" value="NTP_transf_2"/>
    <property type="match status" value="1"/>
</dbReference>
<evidence type="ECO:0000313" key="12">
    <source>
        <dbReference type="Proteomes" id="UP000176855"/>
    </source>
</evidence>
<keyword evidence="2" id="KW-1277">Toxin-antitoxin system</keyword>
<keyword evidence="6" id="KW-0547">Nucleotide-binding</keyword>
<dbReference type="AlphaFoldDB" id="A0A1G2HR83"/>
<evidence type="ECO:0000256" key="9">
    <source>
        <dbReference type="ARBA" id="ARBA00038276"/>
    </source>
</evidence>
<dbReference type="STRING" id="1802202.A2730_03990"/>
<feature type="domain" description="Polymerase nucleotidyl transferase" evidence="10">
    <location>
        <begin position="14"/>
        <end position="88"/>
    </location>
</feature>
<dbReference type="GO" id="GO:0005524">
    <property type="term" value="F:ATP binding"/>
    <property type="evidence" value="ECO:0007669"/>
    <property type="project" value="UniProtKB-KW"/>
</dbReference>
<dbReference type="Proteomes" id="UP000176855">
    <property type="component" value="Unassembled WGS sequence"/>
</dbReference>
<dbReference type="GO" id="GO:0046872">
    <property type="term" value="F:metal ion binding"/>
    <property type="evidence" value="ECO:0007669"/>
    <property type="project" value="UniProtKB-KW"/>
</dbReference>
<keyword evidence="3" id="KW-0808">Transferase</keyword>
<evidence type="ECO:0000256" key="2">
    <source>
        <dbReference type="ARBA" id="ARBA00022649"/>
    </source>
</evidence>
<evidence type="ECO:0000259" key="10">
    <source>
        <dbReference type="Pfam" id="PF01909"/>
    </source>
</evidence>
<keyword evidence="5" id="KW-0479">Metal-binding</keyword>
<reference evidence="11 12" key="1">
    <citation type="journal article" date="2016" name="Nat. Commun.">
        <title>Thousands of microbial genomes shed light on interconnected biogeochemical processes in an aquifer system.</title>
        <authorList>
            <person name="Anantharaman K."/>
            <person name="Brown C.T."/>
            <person name="Hug L.A."/>
            <person name="Sharon I."/>
            <person name="Castelle C.J."/>
            <person name="Probst A.J."/>
            <person name="Thomas B.C."/>
            <person name="Singh A."/>
            <person name="Wilkins M.J."/>
            <person name="Karaoz U."/>
            <person name="Brodie E.L."/>
            <person name="Williams K.H."/>
            <person name="Hubbard S.S."/>
            <person name="Banfield J.F."/>
        </authorList>
    </citation>
    <scope>NUCLEOTIDE SEQUENCE [LARGE SCALE GENOMIC DNA]</scope>
</reference>
<dbReference type="GO" id="GO:0016779">
    <property type="term" value="F:nucleotidyltransferase activity"/>
    <property type="evidence" value="ECO:0007669"/>
    <property type="project" value="UniProtKB-KW"/>
</dbReference>
<organism evidence="11 12">
    <name type="scientific">Candidatus Staskawiczbacteria bacterium RIFCSPHIGHO2_01_FULL_39_25</name>
    <dbReference type="NCBI Taxonomy" id="1802202"/>
    <lineage>
        <taxon>Bacteria</taxon>
        <taxon>Candidatus Staskawicziibacteriota</taxon>
    </lineage>
</organism>
<dbReference type="InterPro" id="IPR052038">
    <property type="entry name" value="Type-VII_TA_antitoxin"/>
</dbReference>
<evidence type="ECO:0000256" key="8">
    <source>
        <dbReference type="ARBA" id="ARBA00022842"/>
    </source>
</evidence>
<protein>
    <recommendedName>
        <fullName evidence="10">Polymerase nucleotidyl transferase domain-containing protein</fullName>
    </recommendedName>
</protein>
<evidence type="ECO:0000256" key="7">
    <source>
        <dbReference type="ARBA" id="ARBA00022840"/>
    </source>
</evidence>